<comment type="similarity">
    <text evidence="5 6">Belongs to the anion channel-forming bestrophin (TC 1.A.46) family. Calcium-sensitive chloride channel subfamily.</text>
</comment>
<dbReference type="GO" id="GO:0005886">
    <property type="term" value="C:plasma membrane"/>
    <property type="evidence" value="ECO:0007669"/>
    <property type="project" value="UniProtKB-SubCell"/>
</dbReference>
<keyword evidence="2 6" id="KW-0812">Transmembrane</keyword>
<dbReference type="Pfam" id="PF01062">
    <property type="entry name" value="Bestrophin"/>
    <property type="match status" value="1"/>
</dbReference>
<feature type="transmembrane region" description="Helical" evidence="6">
    <location>
        <begin position="129"/>
        <end position="146"/>
    </location>
</feature>
<gene>
    <name evidence="7" type="ORF">MNOR_LOCUS5973</name>
</gene>
<evidence type="ECO:0000256" key="3">
    <source>
        <dbReference type="ARBA" id="ARBA00022989"/>
    </source>
</evidence>
<feature type="transmembrane region" description="Helical" evidence="6">
    <location>
        <begin position="37"/>
        <end position="55"/>
    </location>
</feature>
<keyword evidence="6" id="KW-0869">Chloride channel</keyword>
<dbReference type="InterPro" id="IPR000615">
    <property type="entry name" value="Bestrophin"/>
</dbReference>
<sequence length="267" mass="31367">MTISYTANVANSFGFGNFWKLLFRWRGSVYKLVWPEMVAYIIIYSIMSMIYRLALQIESRTVFEKVSLECDHFSQLIPVSFVLGFYVSLVVSRWWDQYNQTPWPDSLCILLSTSIEGHDTQSRLMRRTIARYVNLTFTMTFIMISTQAKKRFPTTEHLIEAGLLEQNELDIFRKMDNKSEHPKYWMPLVWAATIVQRARKEDRIKDDFAMRAILDEINRLRGQCGALLGYDWINVPLVYTQVIFLSNSLFLNSVVLSWSFLDPVTDY</sequence>
<feature type="transmembrane region" description="Helical" evidence="6">
    <location>
        <begin position="76"/>
        <end position="95"/>
    </location>
</feature>
<keyword evidence="8" id="KW-1185">Reference proteome</keyword>
<evidence type="ECO:0000256" key="2">
    <source>
        <dbReference type="ARBA" id="ARBA00022692"/>
    </source>
</evidence>
<evidence type="ECO:0000256" key="1">
    <source>
        <dbReference type="ARBA" id="ARBA00004370"/>
    </source>
</evidence>
<feature type="non-terminal residue" evidence="7">
    <location>
        <position position="267"/>
    </location>
</feature>
<reference evidence="7 8" key="1">
    <citation type="submission" date="2024-05" db="EMBL/GenBank/DDBJ databases">
        <authorList>
            <person name="Wallberg A."/>
        </authorList>
    </citation>
    <scope>NUCLEOTIDE SEQUENCE [LARGE SCALE GENOMIC DNA]</scope>
</reference>
<dbReference type="GO" id="GO:0034707">
    <property type="term" value="C:chloride channel complex"/>
    <property type="evidence" value="ECO:0007669"/>
    <property type="project" value="UniProtKB-KW"/>
</dbReference>
<evidence type="ECO:0000313" key="8">
    <source>
        <dbReference type="Proteomes" id="UP001497623"/>
    </source>
</evidence>
<dbReference type="GO" id="GO:0005254">
    <property type="term" value="F:chloride channel activity"/>
    <property type="evidence" value="ECO:0007669"/>
    <property type="project" value="UniProtKB-KW"/>
</dbReference>
<dbReference type="Proteomes" id="UP001497623">
    <property type="component" value="Unassembled WGS sequence"/>
</dbReference>
<dbReference type="AlphaFoldDB" id="A0AAV2Q094"/>
<keyword evidence="6" id="KW-0813">Transport</keyword>
<evidence type="ECO:0000256" key="5">
    <source>
        <dbReference type="ARBA" id="ARBA00034769"/>
    </source>
</evidence>
<keyword evidence="6" id="KW-0407">Ion channel</keyword>
<keyword evidence="6" id="KW-0868">Chloride</keyword>
<dbReference type="PANTHER" id="PTHR10736:SF65">
    <property type="entry name" value="BESTROPHIN 1, ISOFORM C-RELATED"/>
    <property type="match status" value="1"/>
</dbReference>
<comment type="function">
    <text evidence="6">Forms chloride channels.</text>
</comment>
<proteinExistence type="inferred from homology"/>
<evidence type="ECO:0000256" key="6">
    <source>
        <dbReference type="RuleBase" id="RU363126"/>
    </source>
</evidence>
<accession>A0AAV2Q094</accession>
<dbReference type="EMBL" id="CAXKWB010002380">
    <property type="protein sequence ID" value="CAL4066733.1"/>
    <property type="molecule type" value="Genomic_DNA"/>
</dbReference>
<protein>
    <recommendedName>
        <fullName evidence="6">Bestrophin homolog</fullName>
    </recommendedName>
</protein>
<keyword evidence="6" id="KW-0406">Ion transport</keyword>
<evidence type="ECO:0000256" key="4">
    <source>
        <dbReference type="ARBA" id="ARBA00023136"/>
    </source>
</evidence>
<dbReference type="PANTHER" id="PTHR10736">
    <property type="entry name" value="BESTROPHIN"/>
    <property type="match status" value="1"/>
</dbReference>
<keyword evidence="6" id="KW-1003">Cell membrane</keyword>
<keyword evidence="4 6" id="KW-0472">Membrane</keyword>
<name>A0AAV2Q094_MEGNR</name>
<comment type="caution">
    <text evidence="7">The sequence shown here is derived from an EMBL/GenBank/DDBJ whole genome shotgun (WGS) entry which is preliminary data.</text>
</comment>
<organism evidence="7 8">
    <name type="scientific">Meganyctiphanes norvegica</name>
    <name type="common">Northern krill</name>
    <name type="synonym">Thysanopoda norvegica</name>
    <dbReference type="NCBI Taxonomy" id="48144"/>
    <lineage>
        <taxon>Eukaryota</taxon>
        <taxon>Metazoa</taxon>
        <taxon>Ecdysozoa</taxon>
        <taxon>Arthropoda</taxon>
        <taxon>Crustacea</taxon>
        <taxon>Multicrustacea</taxon>
        <taxon>Malacostraca</taxon>
        <taxon>Eumalacostraca</taxon>
        <taxon>Eucarida</taxon>
        <taxon>Euphausiacea</taxon>
        <taxon>Euphausiidae</taxon>
        <taxon>Meganyctiphanes</taxon>
    </lineage>
</organism>
<comment type="subcellular location">
    <subcellularLocation>
        <location evidence="6">Cell membrane</location>
        <topology evidence="6">Multi-pass membrane protein</topology>
    </subcellularLocation>
    <subcellularLocation>
        <location evidence="1">Membrane</location>
    </subcellularLocation>
</comment>
<dbReference type="InterPro" id="IPR021134">
    <property type="entry name" value="Bestrophin-like"/>
</dbReference>
<evidence type="ECO:0000313" key="7">
    <source>
        <dbReference type="EMBL" id="CAL4066733.1"/>
    </source>
</evidence>
<keyword evidence="3 6" id="KW-1133">Transmembrane helix</keyword>